<evidence type="ECO:0008006" key="4">
    <source>
        <dbReference type="Google" id="ProtNLM"/>
    </source>
</evidence>
<keyword evidence="3" id="KW-1185">Reference proteome</keyword>
<proteinExistence type="predicted"/>
<evidence type="ECO:0000313" key="2">
    <source>
        <dbReference type="EMBL" id="RZG45912.1"/>
    </source>
</evidence>
<dbReference type="AlphaFoldDB" id="A0A4Q7AFC4"/>
<evidence type="ECO:0000256" key="1">
    <source>
        <dbReference type="SAM" id="Coils"/>
    </source>
</evidence>
<keyword evidence="1" id="KW-0175">Coiled coil</keyword>
<dbReference type="RefSeq" id="WP_130131808.1">
    <property type="nucleotide sequence ID" value="NZ_SGSQ01000015.1"/>
</dbReference>
<dbReference type="PROSITE" id="PS51257">
    <property type="entry name" value="PROKAR_LIPOPROTEIN"/>
    <property type="match status" value="1"/>
</dbReference>
<dbReference type="Proteomes" id="UP000293863">
    <property type="component" value="Unassembled WGS sequence"/>
</dbReference>
<name>A0A4Q7AFC4_9GAMM</name>
<organism evidence="2 3">
    <name type="scientific">Acinetobacter wuhouensis</name>
    <dbReference type="NCBI Taxonomy" id="1879050"/>
    <lineage>
        <taxon>Bacteria</taxon>
        <taxon>Pseudomonadati</taxon>
        <taxon>Pseudomonadota</taxon>
        <taxon>Gammaproteobacteria</taxon>
        <taxon>Moraxellales</taxon>
        <taxon>Moraxellaceae</taxon>
        <taxon>Acinetobacter</taxon>
    </lineage>
</organism>
<accession>A0A4Q7AFC4</accession>
<gene>
    <name evidence="2" type="ORF">EXU28_10515</name>
</gene>
<comment type="caution">
    <text evidence="2">The sequence shown here is derived from an EMBL/GenBank/DDBJ whole genome shotgun (WGS) entry which is preliminary data.</text>
</comment>
<protein>
    <recommendedName>
        <fullName evidence="4">Lipoprotein</fullName>
    </recommendedName>
</protein>
<evidence type="ECO:0000313" key="3">
    <source>
        <dbReference type="Proteomes" id="UP000293863"/>
    </source>
</evidence>
<sequence>MKIKIVFLLTVILLIGCEKIDRKINQQVEQTKDIIQDKIDQKIKEKSRDLTALEEKKPMIYIML</sequence>
<feature type="coiled-coil region" evidence="1">
    <location>
        <begin position="25"/>
        <end position="56"/>
    </location>
</feature>
<dbReference type="EMBL" id="SGSQ01000015">
    <property type="protein sequence ID" value="RZG45912.1"/>
    <property type="molecule type" value="Genomic_DNA"/>
</dbReference>
<reference evidence="2 3" key="1">
    <citation type="submission" date="2019-02" db="EMBL/GenBank/DDBJ databases">
        <title>The Batch Genome Submission of Acinetobacter spp. strains.</title>
        <authorList>
            <person name="Qin J."/>
            <person name="Hu Y."/>
            <person name="Ye H."/>
            <person name="Wei L."/>
            <person name="Feng Y."/>
            <person name="Zong Z."/>
        </authorList>
    </citation>
    <scope>NUCLEOTIDE SEQUENCE [LARGE SCALE GENOMIC DNA]</scope>
    <source>
        <strain evidence="2 3">WCHAW060049</strain>
    </source>
</reference>